<evidence type="ECO:0000313" key="3">
    <source>
        <dbReference type="Proteomes" id="UP000321947"/>
    </source>
</evidence>
<sequence length="320" mass="36824">MGKETLPVGRQRKRPLLDNKKTLKAIMDPKELPKTVTKEQMEEMESAPYGTIVLYLSDNVLTEIIDKETTYEIWVKLEEMYLTRDLSNRAYLGEKFFTYNMDSNESLTDTLSEFKKLSTEFQSLGDQIDEENETFFLLNSLSDEYRETTELEILAQKKDQNSGEGSFSKGRSKNDWKDDNNRKDKKVKEPKPEALVAKQGSFIFVDALTTSQNTYNSESFDEFKIGCRTRDVLPYDTLQRHVHTLKRNLISFGMLDSIGCEYHGVGGKFEVKKDGRTILVRMKTNGLYLIKDIQKFHSALNSLPTPNSQKEILGTKGFHT</sequence>
<organism evidence="2 3">
    <name type="scientific">Cucumis melo var. makuwa</name>
    <name type="common">Oriental melon</name>
    <dbReference type="NCBI Taxonomy" id="1194695"/>
    <lineage>
        <taxon>Eukaryota</taxon>
        <taxon>Viridiplantae</taxon>
        <taxon>Streptophyta</taxon>
        <taxon>Embryophyta</taxon>
        <taxon>Tracheophyta</taxon>
        <taxon>Spermatophyta</taxon>
        <taxon>Magnoliopsida</taxon>
        <taxon>eudicotyledons</taxon>
        <taxon>Gunneridae</taxon>
        <taxon>Pentapetalae</taxon>
        <taxon>rosids</taxon>
        <taxon>fabids</taxon>
        <taxon>Cucurbitales</taxon>
        <taxon>Cucurbitaceae</taxon>
        <taxon>Benincaseae</taxon>
        <taxon>Cucumis</taxon>
    </lineage>
</organism>
<dbReference type="Pfam" id="PF14223">
    <property type="entry name" value="Retrotran_gag_2"/>
    <property type="match status" value="1"/>
</dbReference>
<dbReference type="Proteomes" id="UP000321947">
    <property type="component" value="Unassembled WGS sequence"/>
</dbReference>
<evidence type="ECO:0000256" key="1">
    <source>
        <dbReference type="SAM" id="MobiDB-lite"/>
    </source>
</evidence>
<accession>A0A5D3BSZ6</accession>
<gene>
    <name evidence="2" type="ORF">E5676_scaffold18G00930</name>
</gene>
<comment type="caution">
    <text evidence="2">The sequence shown here is derived from an EMBL/GenBank/DDBJ whole genome shotgun (WGS) entry which is preliminary data.</text>
</comment>
<proteinExistence type="predicted"/>
<evidence type="ECO:0000313" key="2">
    <source>
        <dbReference type="EMBL" id="TYK02285.1"/>
    </source>
</evidence>
<reference evidence="2 3" key="1">
    <citation type="submission" date="2019-08" db="EMBL/GenBank/DDBJ databases">
        <title>Draft genome sequences of two oriental melons (Cucumis melo L. var makuwa).</title>
        <authorList>
            <person name="Kwon S.-Y."/>
        </authorList>
    </citation>
    <scope>NUCLEOTIDE SEQUENCE [LARGE SCALE GENOMIC DNA]</scope>
    <source>
        <strain evidence="3">cv. Chang Bougi</strain>
        <tissue evidence="2">Leaf</tissue>
    </source>
</reference>
<dbReference type="EMBL" id="SSTD01015735">
    <property type="protein sequence ID" value="TYK02285.1"/>
    <property type="molecule type" value="Genomic_DNA"/>
</dbReference>
<feature type="region of interest" description="Disordered" evidence="1">
    <location>
        <begin position="154"/>
        <end position="192"/>
    </location>
</feature>
<dbReference type="AlphaFoldDB" id="A0A5D3BSZ6"/>
<name>A0A5D3BSZ6_CUCMM</name>
<feature type="compositionally biased region" description="Basic and acidic residues" evidence="1">
    <location>
        <begin position="172"/>
        <end position="192"/>
    </location>
</feature>
<protein>
    <submittedName>
        <fullName evidence="2">Putative gag protein</fullName>
    </submittedName>
</protein>